<evidence type="ECO:0000256" key="6">
    <source>
        <dbReference type="ARBA" id="ARBA00022801"/>
    </source>
</evidence>
<dbReference type="InterPro" id="IPR050951">
    <property type="entry name" value="Retrovirus_Pol_polyprotein"/>
</dbReference>
<proteinExistence type="predicted"/>
<dbReference type="CDD" id="cd01647">
    <property type="entry name" value="RT_LTR"/>
    <property type="match status" value="1"/>
</dbReference>
<dbReference type="Gene3D" id="1.10.340.70">
    <property type="match status" value="1"/>
</dbReference>
<dbReference type="PROSITE" id="PS50994">
    <property type="entry name" value="INTEGRASE"/>
    <property type="match status" value="1"/>
</dbReference>
<dbReference type="InterPro" id="IPR041588">
    <property type="entry name" value="Integrase_H2C2"/>
</dbReference>
<dbReference type="InterPro" id="IPR043502">
    <property type="entry name" value="DNA/RNA_pol_sf"/>
</dbReference>
<dbReference type="InterPro" id="IPR036397">
    <property type="entry name" value="RNaseH_sf"/>
</dbReference>
<evidence type="ECO:0000256" key="2">
    <source>
        <dbReference type="ARBA" id="ARBA00022679"/>
    </source>
</evidence>
<accession>A0A0N5BMT4</accession>
<sequence length="1364" mass="157641">MISNEENAGANVRLQIFNMAFASFEHYDEQEDIEQWLEDFKALMKYAEQVTGEEEGKPYRVPDEKRKFKLLQFIKRPILAKLRATMKETDLDTITYEDLCDALKRTYGHHFLQSRVLTSLLDLSKKNVTFSEAMEAVSTQARKLNKDFINKENLKIIIVLMSSNLPQELKDKYLTELCAEDSKLESLTDLDKLVKTETQNKAKYNQEVSILATSKMESHKWRRKGHFNKDDKCTKCNRRGHTNTSCAAKTKIIPIHVLSIVSENKNFDYLLCNSFSTEIEVINVKRSGLFIDLIVIINETEKLMTMEFDTAAQATILSRETAEEYDLKLENTSTLIKGVSGTQIPCLCKCKLKVKKNSEEESYKYIDIYVADIQSNILELPEIRLLELDKLPLNQISKTFQVNNMMETEFKTLFDDKTMGEFPETIDLQFVDNPKWRHVPTRPYPPGITNDCVQIKINEMLNNGIWKKISYCDASSPVKPVIKKLDKVNVENGLVEPDNVRLTADFSLLNTNLKTNVYPIKNISSELAKVGLMINKKNDFIISVFDVKSAYDSLPISMESSLKCGIATHNGIYLPLRLPQGISQAPGIWQEKMDQIIKEVEVECQYVIEDYGSVIIAYYDDVIILSPNSDEHLQVLKIFCTHMQDKNLRFQKEKVKCFVDSVVILGHLISKKGIQPDPKKLEKLKNLPLPKTSSEMKSFIGCLTYQQGFVRNLAEYKSKLEEVTKTKPYTITKQLEEDFERTKEIMMKYCVNNFYNGRDKLILDCDASDTSMGFVLYSVTEGKEMIIALNSKKFTPCETKLAIQVKECLAIYYGVKKFHQFLTGRRFLIRSDHRTLSLIFKEGAGIKKSTNRRIQRIQLELLEYMFDVEYKKGKEIGLVDTISRSEFQELESEIRKSEMLNDVTEIHKISTLQEVKNIVSNIRIQRIQLELLEYMFDVEYKKGKEIGLVDTISRSEYQELESEIRKRKSEMLNDVTEIHKISTLQEVKNIVSNTIMFTKEDLDKAIKDDKEYLQLLNHVKFNSPCPKEFKKVEEFLGLEGEYVTLGERKVIPLKLRAKCLDLIHITHDGENSMLINARKNIFWPRMNSEIKLYCSQCKKCEEFRRAKILPVKKWSQPKTSFQRIHADVGQFLDQYFIVCQDVYSGMAFIDCFDKHGINQITEFFMNIFRSFGFPEELVTDGGKELVQFGNICLQWGIKYTTSPVEHQSSNGQAERLIQTVKSKLLKMNTTKHSLKENLFLIQTIHQSTKKGNRNLSPYDLVFKYSPKTVLELQFNSRNDTTTDDAKDAEVEHCFKIGDMIWFRKNPKGKWSKGKVEELHGSSIVTIKPDLESTYKSNVKLHLDCIKKRFVGTSEATDMEGHVRS</sequence>
<dbReference type="WBParaSite" id="SPAL_0000721800.1">
    <property type="protein sequence ID" value="SPAL_0000721800.1"/>
    <property type="gene ID" value="SPAL_0000721800"/>
</dbReference>
<dbReference type="InterPro" id="IPR012337">
    <property type="entry name" value="RNaseH-like_sf"/>
</dbReference>
<dbReference type="Pfam" id="PF17921">
    <property type="entry name" value="Integrase_H2C2"/>
    <property type="match status" value="1"/>
</dbReference>
<keyword evidence="6" id="KW-0378">Hydrolase</keyword>
<dbReference type="GO" id="GO:0015074">
    <property type="term" value="P:DNA integration"/>
    <property type="evidence" value="ECO:0007669"/>
    <property type="project" value="InterPro"/>
</dbReference>
<keyword evidence="3" id="KW-0548">Nucleotidyltransferase</keyword>
<dbReference type="GO" id="GO:0016787">
    <property type="term" value="F:hydrolase activity"/>
    <property type="evidence" value="ECO:0007669"/>
    <property type="project" value="UniProtKB-KW"/>
</dbReference>
<dbReference type="SUPFAM" id="SSF53098">
    <property type="entry name" value="Ribonuclease H-like"/>
    <property type="match status" value="1"/>
</dbReference>
<dbReference type="Pfam" id="PF17917">
    <property type="entry name" value="RT_RNaseH"/>
    <property type="match status" value="1"/>
</dbReference>
<dbReference type="InterPro" id="IPR043128">
    <property type="entry name" value="Rev_trsase/Diguanyl_cyclase"/>
</dbReference>
<evidence type="ECO:0000256" key="7">
    <source>
        <dbReference type="ARBA" id="ARBA00022918"/>
    </source>
</evidence>
<dbReference type="PANTHER" id="PTHR37984">
    <property type="entry name" value="PROTEIN CBG26694"/>
    <property type="match status" value="1"/>
</dbReference>
<dbReference type="Pfam" id="PF00078">
    <property type="entry name" value="RVT_1"/>
    <property type="match status" value="1"/>
</dbReference>
<evidence type="ECO:0000259" key="9">
    <source>
        <dbReference type="PROSITE" id="PS50994"/>
    </source>
</evidence>
<dbReference type="Gene3D" id="3.30.420.10">
    <property type="entry name" value="Ribonuclease H-like superfamily/Ribonuclease H"/>
    <property type="match status" value="1"/>
</dbReference>
<dbReference type="STRING" id="174720.A0A0N5BMT4"/>
<keyword evidence="5" id="KW-0255">Endonuclease</keyword>
<dbReference type="Gene3D" id="3.10.10.10">
    <property type="entry name" value="HIV Type 1 Reverse Transcriptase, subunit A, domain 1"/>
    <property type="match status" value="1"/>
</dbReference>
<dbReference type="PROSITE" id="PS50878">
    <property type="entry name" value="RT_POL"/>
    <property type="match status" value="1"/>
</dbReference>
<evidence type="ECO:0000313" key="11">
    <source>
        <dbReference type="WBParaSite" id="SPAL_0000721800.1"/>
    </source>
</evidence>
<protein>
    <recommendedName>
        <fullName evidence="1">RNA-directed DNA polymerase</fullName>
        <ecNumber evidence="1">2.7.7.49</ecNumber>
    </recommendedName>
</protein>
<keyword evidence="4" id="KW-0540">Nuclease</keyword>
<dbReference type="SUPFAM" id="SSF56672">
    <property type="entry name" value="DNA/RNA polymerases"/>
    <property type="match status" value="1"/>
</dbReference>
<dbReference type="InterPro" id="IPR000477">
    <property type="entry name" value="RT_dom"/>
</dbReference>
<evidence type="ECO:0000256" key="5">
    <source>
        <dbReference type="ARBA" id="ARBA00022759"/>
    </source>
</evidence>
<organism evidence="10 11">
    <name type="scientific">Strongyloides papillosus</name>
    <name type="common">Intestinal threadworm</name>
    <dbReference type="NCBI Taxonomy" id="174720"/>
    <lineage>
        <taxon>Eukaryota</taxon>
        <taxon>Metazoa</taxon>
        <taxon>Ecdysozoa</taxon>
        <taxon>Nematoda</taxon>
        <taxon>Chromadorea</taxon>
        <taxon>Rhabditida</taxon>
        <taxon>Tylenchina</taxon>
        <taxon>Panagrolaimomorpha</taxon>
        <taxon>Strongyloidoidea</taxon>
        <taxon>Strongyloididae</taxon>
        <taxon>Strongyloides</taxon>
    </lineage>
</organism>
<dbReference type="PANTHER" id="PTHR37984:SF5">
    <property type="entry name" value="PROTEIN NYNRIN-LIKE"/>
    <property type="match status" value="1"/>
</dbReference>
<feature type="domain" description="Reverse transcriptase" evidence="8">
    <location>
        <begin position="462"/>
        <end position="669"/>
    </location>
</feature>
<keyword evidence="2" id="KW-0808">Transferase</keyword>
<dbReference type="GO" id="GO:0004519">
    <property type="term" value="F:endonuclease activity"/>
    <property type="evidence" value="ECO:0007669"/>
    <property type="project" value="UniProtKB-KW"/>
</dbReference>
<evidence type="ECO:0000256" key="3">
    <source>
        <dbReference type="ARBA" id="ARBA00022695"/>
    </source>
</evidence>
<dbReference type="GO" id="GO:0003964">
    <property type="term" value="F:RNA-directed DNA polymerase activity"/>
    <property type="evidence" value="ECO:0007669"/>
    <property type="project" value="UniProtKB-KW"/>
</dbReference>
<name>A0A0N5BMT4_STREA</name>
<keyword evidence="7" id="KW-0695">RNA-directed DNA polymerase</keyword>
<dbReference type="CDD" id="cd09274">
    <property type="entry name" value="RNase_HI_RT_Ty3"/>
    <property type="match status" value="1"/>
</dbReference>
<dbReference type="Proteomes" id="UP000046392">
    <property type="component" value="Unplaced"/>
</dbReference>
<dbReference type="EC" id="2.7.7.49" evidence="1"/>
<reference evidence="11" key="1">
    <citation type="submission" date="2017-02" db="UniProtKB">
        <authorList>
            <consortium name="WormBaseParasite"/>
        </authorList>
    </citation>
    <scope>IDENTIFICATION</scope>
</reference>
<dbReference type="GO" id="GO:0042575">
    <property type="term" value="C:DNA polymerase complex"/>
    <property type="evidence" value="ECO:0007669"/>
    <property type="project" value="UniProtKB-ARBA"/>
</dbReference>
<dbReference type="InterPro" id="IPR001584">
    <property type="entry name" value="Integrase_cat-core"/>
</dbReference>
<dbReference type="GO" id="GO:0003676">
    <property type="term" value="F:nucleic acid binding"/>
    <property type="evidence" value="ECO:0007669"/>
    <property type="project" value="InterPro"/>
</dbReference>
<dbReference type="InterPro" id="IPR041373">
    <property type="entry name" value="RT_RNaseH"/>
</dbReference>
<feature type="domain" description="Integrase catalytic" evidence="9">
    <location>
        <begin position="1113"/>
        <end position="1274"/>
    </location>
</feature>
<keyword evidence="10" id="KW-1185">Reference proteome</keyword>
<evidence type="ECO:0000313" key="10">
    <source>
        <dbReference type="Proteomes" id="UP000046392"/>
    </source>
</evidence>
<evidence type="ECO:0000259" key="8">
    <source>
        <dbReference type="PROSITE" id="PS50878"/>
    </source>
</evidence>
<evidence type="ECO:0000256" key="1">
    <source>
        <dbReference type="ARBA" id="ARBA00012493"/>
    </source>
</evidence>
<evidence type="ECO:0000256" key="4">
    <source>
        <dbReference type="ARBA" id="ARBA00022722"/>
    </source>
</evidence>
<dbReference type="Gene3D" id="3.30.70.270">
    <property type="match status" value="2"/>
</dbReference>